<accession>A0AAD4VB73</accession>
<evidence type="ECO:0000313" key="3">
    <source>
        <dbReference type="Proteomes" id="UP001054821"/>
    </source>
</evidence>
<proteinExistence type="predicted"/>
<evidence type="ECO:0000313" key="2">
    <source>
        <dbReference type="EMBL" id="KAI5321298.1"/>
    </source>
</evidence>
<name>A0AAD4VB73_PRUDU</name>
<dbReference type="Proteomes" id="UP001054821">
    <property type="component" value="Chromosome 6"/>
</dbReference>
<sequence length="181" mass="20393">MWDLTIHPLKGSDVLVGTLAPHGRVALIPFCHTPDRLRRNRILSALGRAYPSDPHGFVPGSSRSNFPGWSPILGLLQPSTRLTSEFLRIRSHDIFGVEDETYVIIGRGWWIQRDTNKIRRGGKEPPSHQGESDSGKKNIIKSHPQRAGGSQKEKSRGESERNKVNGREEGNEIRRRPPLLR</sequence>
<organism evidence="2 3">
    <name type="scientific">Prunus dulcis</name>
    <name type="common">Almond</name>
    <name type="synonym">Amygdalus dulcis</name>
    <dbReference type="NCBI Taxonomy" id="3755"/>
    <lineage>
        <taxon>Eukaryota</taxon>
        <taxon>Viridiplantae</taxon>
        <taxon>Streptophyta</taxon>
        <taxon>Embryophyta</taxon>
        <taxon>Tracheophyta</taxon>
        <taxon>Spermatophyta</taxon>
        <taxon>Magnoliopsida</taxon>
        <taxon>eudicotyledons</taxon>
        <taxon>Gunneridae</taxon>
        <taxon>Pentapetalae</taxon>
        <taxon>rosids</taxon>
        <taxon>fabids</taxon>
        <taxon>Rosales</taxon>
        <taxon>Rosaceae</taxon>
        <taxon>Amygdaloideae</taxon>
        <taxon>Amygdaleae</taxon>
        <taxon>Prunus</taxon>
    </lineage>
</organism>
<gene>
    <name evidence="2" type="ORF">L3X38_030369</name>
</gene>
<dbReference type="EMBL" id="JAJFAZ020000006">
    <property type="protein sequence ID" value="KAI5321298.1"/>
    <property type="molecule type" value="Genomic_DNA"/>
</dbReference>
<dbReference type="AlphaFoldDB" id="A0AAD4VB73"/>
<reference evidence="2 3" key="1">
    <citation type="journal article" date="2022" name="G3 (Bethesda)">
        <title>Whole-genome sequence and methylome profiling of the almond [Prunus dulcis (Mill.) D.A. Webb] cultivar 'Nonpareil'.</title>
        <authorList>
            <person name="D'Amico-Willman K.M."/>
            <person name="Ouma W.Z."/>
            <person name="Meulia T."/>
            <person name="Sideli G.M."/>
            <person name="Gradziel T.M."/>
            <person name="Fresnedo-Ramirez J."/>
        </authorList>
    </citation>
    <scope>NUCLEOTIDE SEQUENCE [LARGE SCALE GENOMIC DNA]</scope>
    <source>
        <strain evidence="2">Clone GOH B32 T37-40</strain>
    </source>
</reference>
<keyword evidence="3" id="KW-1185">Reference proteome</keyword>
<feature type="region of interest" description="Disordered" evidence="1">
    <location>
        <begin position="118"/>
        <end position="181"/>
    </location>
</feature>
<evidence type="ECO:0000256" key="1">
    <source>
        <dbReference type="SAM" id="MobiDB-lite"/>
    </source>
</evidence>
<comment type="caution">
    <text evidence="2">The sequence shown here is derived from an EMBL/GenBank/DDBJ whole genome shotgun (WGS) entry which is preliminary data.</text>
</comment>
<protein>
    <submittedName>
        <fullName evidence="2">Uncharacterized protein</fullName>
    </submittedName>
</protein>
<feature type="compositionally biased region" description="Basic and acidic residues" evidence="1">
    <location>
        <begin position="151"/>
        <end position="175"/>
    </location>
</feature>
<feature type="compositionally biased region" description="Basic and acidic residues" evidence="1">
    <location>
        <begin position="118"/>
        <end position="136"/>
    </location>
</feature>